<gene>
    <name evidence="2" type="ORF">G2W53_043566</name>
</gene>
<accession>A0A834W0M8</accession>
<keyword evidence="3" id="KW-1185">Reference proteome</keyword>
<evidence type="ECO:0000313" key="2">
    <source>
        <dbReference type="EMBL" id="KAF7804455.1"/>
    </source>
</evidence>
<proteinExistence type="predicted"/>
<dbReference type="OrthoDB" id="1044997at2759"/>
<feature type="region of interest" description="Disordered" evidence="1">
    <location>
        <begin position="26"/>
        <end position="46"/>
    </location>
</feature>
<organism evidence="2 3">
    <name type="scientific">Senna tora</name>
    <dbReference type="NCBI Taxonomy" id="362788"/>
    <lineage>
        <taxon>Eukaryota</taxon>
        <taxon>Viridiplantae</taxon>
        <taxon>Streptophyta</taxon>
        <taxon>Embryophyta</taxon>
        <taxon>Tracheophyta</taxon>
        <taxon>Spermatophyta</taxon>
        <taxon>Magnoliopsida</taxon>
        <taxon>eudicotyledons</taxon>
        <taxon>Gunneridae</taxon>
        <taxon>Pentapetalae</taxon>
        <taxon>rosids</taxon>
        <taxon>fabids</taxon>
        <taxon>Fabales</taxon>
        <taxon>Fabaceae</taxon>
        <taxon>Caesalpinioideae</taxon>
        <taxon>Cassia clade</taxon>
        <taxon>Senna</taxon>
    </lineage>
</organism>
<dbReference type="PANTHER" id="PTHR36063:SF1">
    <property type="entry name" value="ARABIDOPSIS THALIANA GENOMIC DNA, CHROMOSOME 5, P1 CLONE:MOK16"/>
    <property type="match status" value="1"/>
</dbReference>
<dbReference type="EMBL" id="JAAIUW010000013">
    <property type="protein sequence ID" value="KAF7804455.1"/>
    <property type="molecule type" value="Genomic_DNA"/>
</dbReference>
<dbReference type="AlphaFoldDB" id="A0A834W0M8"/>
<reference evidence="2" key="1">
    <citation type="submission" date="2020-09" db="EMBL/GenBank/DDBJ databases">
        <title>Genome-Enabled Discovery of Anthraquinone Biosynthesis in Senna tora.</title>
        <authorList>
            <person name="Kang S.-H."/>
            <person name="Pandey R.P."/>
            <person name="Lee C.-M."/>
            <person name="Sim J.-S."/>
            <person name="Jeong J.-T."/>
            <person name="Choi B.-S."/>
            <person name="Jung M."/>
            <person name="Ginzburg D."/>
            <person name="Zhao K."/>
            <person name="Won S.Y."/>
            <person name="Oh T.-J."/>
            <person name="Yu Y."/>
            <person name="Kim N.-H."/>
            <person name="Lee O.R."/>
            <person name="Lee T.-H."/>
            <person name="Bashyal P."/>
            <person name="Kim T.-S."/>
            <person name="Lee W.-H."/>
            <person name="Kawkins C."/>
            <person name="Kim C.-K."/>
            <person name="Kim J.S."/>
            <person name="Ahn B.O."/>
            <person name="Rhee S.Y."/>
            <person name="Sohng J.K."/>
        </authorList>
    </citation>
    <scope>NUCLEOTIDE SEQUENCE</scope>
    <source>
        <tissue evidence="2">Leaf</tissue>
    </source>
</reference>
<name>A0A834W0M8_9FABA</name>
<dbReference type="PANTHER" id="PTHR36063">
    <property type="entry name" value="ARABIDOPSIS THALIANA GENOMIC DNA, CHROMOSOME 5, P1 CLONE:MOK16"/>
    <property type="match status" value="1"/>
</dbReference>
<sequence>MGKAMRKLSSWMEVAPPLLIFPSKPSNSPALDTIPEEQPPSHPHHLTYTYTPLPYIPPQSPIF</sequence>
<protein>
    <submittedName>
        <fullName evidence="2">Uncharacterized protein</fullName>
    </submittedName>
</protein>
<dbReference type="Proteomes" id="UP000634136">
    <property type="component" value="Unassembled WGS sequence"/>
</dbReference>
<evidence type="ECO:0000313" key="3">
    <source>
        <dbReference type="Proteomes" id="UP000634136"/>
    </source>
</evidence>
<evidence type="ECO:0000256" key="1">
    <source>
        <dbReference type="SAM" id="MobiDB-lite"/>
    </source>
</evidence>
<comment type="caution">
    <text evidence="2">The sequence shown here is derived from an EMBL/GenBank/DDBJ whole genome shotgun (WGS) entry which is preliminary data.</text>
</comment>